<accession>A0A1E3QLX7</accession>
<reference evidence="8" key="1">
    <citation type="submission" date="2016-05" db="EMBL/GenBank/DDBJ databases">
        <title>Comparative genomics of biotechnologically important yeasts.</title>
        <authorList>
            <consortium name="DOE Joint Genome Institute"/>
            <person name="Riley R."/>
            <person name="Haridas S."/>
            <person name="Wolfe K.H."/>
            <person name="Lopes M.R."/>
            <person name="Hittinger C.T."/>
            <person name="Goker M."/>
            <person name="Salamov A."/>
            <person name="Wisecaver J."/>
            <person name="Long T.M."/>
            <person name="Aerts A.L."/>
            <person name="Barry K."/>
            <person name="Choi C."/>
            <person name="Clum A."/>
            <person name="Coughlan A.Y."/>
            <person name="Deshpande S."/>
            <person name="Douglass A.P."/>
            <person name="Hanson S.J."/>
            <person name="Klenk H.-P."/>
            <person name="Labutti K."/>
            <person name="Lapidus A."/>
            <person name="Lindquist E."/>
            <person name="Lipzen A."/>
            <person name="Meier-Kolthoff J.P."/>
            <person name="Ohm R.A."/>
            <person name="Otillar R.P."/>
            <person name="Pangilinan J."/>
            <person name="Peng Y."/>
            <person name="Rokas A."/>
            <person name="Rosa C.A."/>
            <person name="Scheuner C."/>
            <person name="Sibirny A.A."/>
            <person name="Slot J.C."/>
            <person name="Stielow J.B."/>
            <person name="Sun H."/>
            <person name="Kurtzman C.P."/>
            <person name="Blackwell M."/>
            <person name="Grigoriev I.V."/>
            <person name="Jeffries T.W."/>
        </authorList>
    </citation>
    <scope>NUCLEOTIDE SEQUENCE [LARGE SCALE GENOMIC DNA]</scope>
    <source>
        <strain evidence="8">NRRL Y-12698</strain>
    </source>
</reference>
<dbReference type="GeneID" id="30149820"/>
<organism evidence="7 8">
    <name type="scientific">Babjeviella inositovora NRRL Y-12698</name>
    <dbReference type="NCBI Taxonomy" id="984486"/>
    <lineage>
        <taxon>Eukaryota</taxon>
        <taxon>Fungi</taxon>
        <taxon>Dikarya</taxon>
        <taxon>Ascomycota</taxon>
        <taxon>Saccharomycotina</taxon>
        <taxon>Pichiomycetes</taxon>
        <taxon>Serinales incertae sedis</taxon>
        <taxon>Babjeviella</taxon>
    </lineage>
</organism>
<evidence type="ECO:0000256" key="5">
    <source>
        <dbReference type="RuleBase" id="RU003801"/>
    </source>
</evidence>
<keyword evidence="3 5" id="KW-0012">Acyltransferase</keyword>
<evidence type="ECO:0000256" key="2">
    <source>
        <dbReference type="ARBA" id="ARBA00022679"/>
    </source>
</evidence>
<dbReference type="Gene3D" id="3.30.559.10">
    <property type="entry name" value="Chloramphenicol acetyltransferase-like domain"/>
    <property type="match status" value="1"/>
</dbReference>
<dbReference type="FunFam" id="3.30.559.70:FF:000003">
    <property type="entry name" value="Carnitine acetyl transferase FacC"/>
    <property type="match status" value="1"/>
</dbReference>
<proteinExistence type="inferred from homology"/>
<dbReference type="RefSeq" id="XP_018983315.1">
    <property type="nucleotide sequence ID" value="XM_019131967.1"/>
</dbReference>
<dbReference type="EMBL" id="KV454437">
    <property type="protein sequence ID" value="ODQ77987.1"/>
    <property type="molecule type" value="Genomic_DNA"/>
</dbReference>
<dbReference type="InterPro" id="IPR000542">
    <property type="entry name" value="Carn_acyl_trans"/>
</dbReference>
<evidence type="ECO:0000313" key="7">
    <source>
        <dbReference type="EMBL" id="ODQ77987.1"/>
    </source>
</evidence>
<dbReference type="STRING" id="984486.A0A1E3QLX7"/>
<protein>
    <recommendedName>
        <fullName evidence="6">Choline/carnitine acyltransferase domain-containing protein</fullName>
    </recommendedName>
</protein>
<evidence type="ECO:0000259" key="6">
    <source>
        <dbReference type="Pfam" id="PF00755"/>
    </source>
</evidence>
<dbReference type="InterPro" id="IPR042231">
    <property type="entry name" value="Cho/carn_acyl_trans_2"/>
</dbReference>
<dbReference type="Gene3D" id="3.30.559.70">
    <property type="entry name" value="Choline/Carnitine o-acyltransferase, domain 2"/>
    <property type="match status" value="1"/>
</dbReference>
<name>A0A1E3QLX7_9ASCO</name>
<dbReference type="AlphaFoldDB" id="A0A1E3QLX7"/>
<evidence type="ECO:0000313" key="8">
    <source>
        <dbReference type="Proteomes" id="UP000094336"/>
    </source>
</evidence>
<dbReference type="PANTHER" id="PTHR22589:SF29">
    <property type="entry name" value="MITOCHONDRIAL CARNITINE O-ACETYLTRANSFERASE-RELATED"/>
    <property type="match status" value="1"/>
</dbReference>
<dbReference type="Pfam" id="PF00755">
    <property type="entry name" value="Carn_acyltransf"/>
    <property type="match status" value="1"/>
</dbReference>
<feature type="domain" description="Choline/carnitine acyltransferase" evidence="6">
    <location>
        <begin position="14"/>
        <end position="651"/>
    </location>
</feature>
<dbReference type="SUPFAM" id="SSF52777">
    <property type="entry name" value="CoA-dependent acyltransferases"/>
    <property type="match status" value="2"/>
</dbReference>
<dbReference type="PROSITE" id="PS00440">
    <property type="entry name" value="ACYLTRANSF_C_2"/>
    <property type="match status" value="1"/>
</dbReference>
<keyword evidence="8" id="KW-1185">Reference proteome</keyword>
<dbReference type="Proteomes" id="UP000094336">
    <property type="component" value="Unassembled WGS sequence"/>
</dbReference>
<evidence type="ECO:0000256" key="3">
    <source>
        <dbReference type="ARBA" id="ARBA00023315"/>
    </source>
</evidence>
<dbReference type="FunFam" id="3.30.559.10:FF:000019">
    <property type="entry name" value="Carnitine acetyl transferase"/>
    <property type="match status" value="1"/>
</dbReference>
<dbReference type="InterPro" id="IPR023213">
    <property type="entry name" value="CAT-like_dom_sf"/>
</dbReference>
<dbReference type="InterPro" id="IPR039551">
    <property type="entry name" value="Cho/carn_acyl_trans"/>
</dbReference>
<evidence type="ECO:0000256" key="4">
    <source>
        <dbReference type="PIRSR" id="PIRSR600542-1"/>
    </source>
</evidence>
<dbReference type="OrthoDB" id="240216at2759"/>
<sequence>MASTFAFQKDVPKLPIPSLKDTCNSYLLYLKPLQGQQEHEATKQAVADFVNGPVGPTLNDNLVQYDKTQESYIEKFWYESYLNYDSPVVLNLNPFFLLEDDPRPLYNTSQVKRAASLTISSLNFIRSLRREELAPDMVRGKIPMCMYQYTKLFGAARIPTARANEGCHITIDEQSRHVVVMAKSQMYWFDVLDHNNDLIMTENDLVLNYRSIVEDAARTPIDQVAQRALGVLTTETRSVWAKLRGSLRESEANRVILDKIDRALFVVCLDDVELTELDEISTNMLCGLSVLEKGVQVGTCTNRWYDKLQLIVTKNAKVGVNFEHTAVDGHTVLRFVGDIYTDSILTFARQINGNSPSLWKTESPDPATRTPESFGENVITIPRKLEWQLGSQSAGEISLALRFGETRLSDLIQQNEFQVLEFKNYGSNTIKKRFACSPDAFIQMAYQATYYALYGKVECTYEPAMTKLFHHGRTEAIRTVSEESNLFVRKFFSGNVSNKDKTTLLQAAAAKHSKTTSACAKGLGADRHLYALYCIWKKYYDPLASPSGEREELDLGIKESETPMSGSSTATIYDSADLLSRMPLIFADKGWERLNNTIISTSNCGNPALKNFGFGPVSANGFGIAYILKDESLTVCVSSKHRQTARFVDTLYNYLMEIENVFAQVASEAAVPTAVPKDVREGLATPGVQSQTYLNLLLGGYGYFDVGDDFIKSRGTSPDRAASLFQGRPMDSALMGHEKLNLVDELDRRLRLVQQ</sequence>
<dbReference type="PANTHER" id="PTHR22589">
    <property type="entry name" value="CARNITINE O-ACYLTRANSFERASE"/>
    <property type="match status" value="1"/>
</dbReference>
<dbReference type="GO" id="GO:0004092">
    <property type="term" value="F:carnitine O-acetyltransferase activity"/>
    <property type="evidence" value="ECO:0007669"/>
    <property type="project" value="TreeGrafter"/>
</dbReference>
<keyword evidence="2 5" id="KW-0808">Transferase</keyword>
<dbReference type="GO" id="GO:0009437">
    <property type="term" value="P:carnitine metabolic process"/>
    <property type="evidence" value="ECO:0007669"/>
    <property type="project" value="EnsemblFungi"/>
</dbReference>
<evidence type="ECO:0000256" key="1">
    <source>
        <dbReference type="ARBA" id="ARBA00005232"/>
    </source>
</evidence>
<comment type="similarity">
    <text evidence="1 5">Belongs to the carnitine/choline acetyltransferase family.</text>
</comment>
<feature type="active site" description="Proton acceptor" evidence="4">
    <location>
        <position position="324"/>
    </location>
</feature>
<dbReference type="GO" id="GO:0005739">
    <property type="term" value="C:mitochondrion"/>
    <property type="evidence" value="ECO:0007669"/>
    <property type="project" value="EnsemblFungi"/>
</dbReference>
<gene>
    <name evidence="7" type="ORF">BABINDRAFT_40322</name>
</gene>